<keyword evidence="2" id="KW-1185">Reference proteome</keyword>
<gene>
    <name evidence="1" type="ORF">G3I59_30000</name>
</gene>
<dbReference type="RefSeq" id="WP_067583645.1">
    <property type="nucleotide sequence ID" value="NZ_JAAGNC010000150.1"/>
</dbReference>
<evidence type="ECO:0000313" key="2">
    <source>
        <dbReference type="Proteomes" id="UP000470404"/>
    </source>
</evidence>
<organism evidence="1 2">
    <name type="scientific">Amycolatopsis rubida</name>
    <dbReference type="NCBI Taxonomy" id="112413"/>
    <lineage>
        <taxon>Bacteria</taxon>
        <taxon>Bacillati</taxon>
        <taxon>Actinomycetota</taxon>
        <taxon>Actinomycetes</taxon>
        <taxon>Pseudonocardiales</taxon>
        <taxon>Pseudonocardiaceae</taxon>
        <taxon>Amycolatopsis</taxon>
    </lineage>
</organism>
<name>A0ABX0BWD5_9PSEU</name>
<accession>A0ABX0BWD5</accession>
<reference evidence="1 2" key="1">
    <citation type="submission" date="2020-01" db="EMBL/GenBank/DDBJ databases">
        <title>Insect and environment-associated Actinomycetes.</title>
        <authorList>
            <person name="Currrie C."/>
            <person name="Chevrette M."/>
            <person name="Carlson C."/>
            <person name="Stubbendieck R."/>
            <person name="Wendt-Pienkowski E."/>
        </authorList>
    </citation>
    <scope>NUCLEOTIDE SEQUENCE [LARGE SCALE GENOMIC DNA]</scope>
    <source>
        <strain evidence="1 2">SID8386</strain>
    </source>
</reference>
<sequence length="112" mass="11952">MTFKTNTTTLQDYGTGLGHYKDEAGKFGTLISTADVGDKSWGLIGLVAKQMYTSKLGDLRQLLEAMKAGTDALTEKMGKASEIYAGQEKEVVDALEKIGKAIDSENGTGDRG</sequence>
<evidence type="ECO:0000313" key="1">
    <source>
        <dbReference type="EMBL" id="NEC59701.1"/>
    </source>
</evidence>
<proteinExistence type="predicted"/>
<protein>
    <recommendedName>
        <fullName evidence="3">Excreted virulence factor EspC, type VII ESX diderm</fullName>
    </recommendedName>
</protein>
<evidence type="ECO:0008006" key="3">
    <source>
        <dbReference type="Google" id="ProtNLM"/>
    </source>
</evidence>
<dbReference type="EMBL" id="JAAGNC010000150">
    <property type="protein sequence ID" value="NEC59701.1"/>
    <property type="molecule type" value="Genomic_DNA"/>
</dbReference>
<dbReference type="Proteomes" id="UP000470404">
    <property type="component" value="Unassembled WGS sequence"/>
</dbReference>
<comment type="caution">
    <text evidence="1">The sequence shown here is derived from an EMBL/GenBank/DDBJ whole genome shotgun (WGS) entry which is preliminary data.</text>
</comment>